<feature type="compositionally biased region" description="Polar residues" evidence="1">
    <location>
        <begin position="19"/>
        <end position="36"/>
    </location>
</feature>
<feature type="compositionally biased region" description="Polar residues" evidence="1">
    <location>
        <begin position="49"/>
        <end position="76"/>
    </location>
</feature>
<dbReference type="AlphaFoldDB" id="A0A9P6UDU7"/>
<gene>
    <name evidence="2" type="ORF">BGZ97_009798</name>
</gene>
<sequence length="143" mass="15296">MTKASLSPPSGPPPRPVSHQGQPNAGQDGDNQSVSSERSRERDWLRNVFRSSSQKPKATNSTSMSPKSIMRGTSDSAKTDVHRLSGVSTPGSVDIEPVVSATAIKSTPSDVHSPYSPTTPRWDMFPHIFKAPSALITLPKFGA</sequence>
<evidence type="ECO:0000256" key="1">
    <source>
        <dbReference type="SAM" id="MobiDB-lite"/>
    </source>
</evidence>
<keyword evidence="3" id="KW-1185">Reference proteome</keyword>
<organism evidence="2 3">
    <name type="scientific">Linnemannia gamsii</name>
    <dbReference type="NCBI Taxonomy" id="64522"/>
    <lineage>
        <taxon>Eukaryota</taxon>
        <taxon>Fungi</taxon>
        <taxon>Fungi incertae sedis</taxon>
        <taxon>Mucoromycota</taxon>
        <taxon>Mortierellomycotina</taxon>
        <taxon>Mortierellomycetes</taxon>
        <taxon>Mortierellales</taxon>
        <taxon>Mortierellaceae</taxon>
        <taxon>Linnemannia</taxon>
    </lineage>
</organism>
<proteinExistence type="predicted"/>
<dbReference type="Proteomes" id="UP000823405">
    <property type="component" value="Unassembled WGS sequence"/>
</dbReference>
<evidence type="ECO:0000313" key="3">
    <source>
        <dbReference type="Proteomes" id="UP000823405"/>
    </source>
</evidence>
<feature type="region of interest" description="Disordered" evidence="1">
    <location>
        <begin position="1"/>
        <end position="93"/>
    </location>
</feature>
<name>A0A9P6UDU7_9FUNG</name>
<feature type="non-terminal residue" evidence="2">
    <location>
        <position position="143"/>
    </location>
</feature>
<dbReference type="EMBL" id="JAAAIN010004822">
    <property type="protein sequence ID" value="KAG0278002.1"/>
    <property type="molecule type" value="Genomic_DNA"/>
</dbReference>
<protein>
    <submittedName>
        <fullName evidence="2">Uncharacterized protein</fullName>
    </submittedName>
</protein>
<dbReference type="OrthoDB" id="2439460at2759"/>
<reference evidence="2" key="1">
    <citation type="journal article" date="2020" name="Fungal Divers.">
        <title>Resolving the Mortierellaceae phylogeny through synthesis of multi-gene phylogenetics and phylogenomics.</title>
        <authorList>
            <person name="Vandepol N."/>
            <person name="Liber J."/>
            <person name="Desiro A."/>
            <person name="Na H."/>
            <person name="Kennedy M."/>
            <person name="Barry K."/>
            <person name="Grigoriev I.V."/>
            <person name="Miller A.N."/>
            <person name="O'Donnell K."/>
            <person name="Stajich J.E."/>
            <person name="Bonito G."/>
        </authorList>
    </citation>
    <scope>NUCLEOTIDE SEQUENCE</scope>
    <source>
        <strain evidence="2">NVP60</strain>
    </source>
</reference>
<accession>A0A9P6UDU7</accession>
<comment type="caution">
    <text evidence="2">The sequence shown here is derived from an EMBL/GenBank/DDBJ whole genome shotgun (WGS) entry which is preliminary data.</text>
</comment>
<evidence type="ECO:0000313" key="2">
    <source>
        <dbReference type="EMBL" id="KAG0278002.1"/>
    </source>
</evidence>